<dbReference type="EMBL" id="CP013387">
    <property type="protein sequence ID" value="AOJ05440.1"/>
    <property type="molecule type" value="Genomic_DNA"/>
</dbReference>
<sequence>MAKSIRARVATAARGRFATACERAHAHDARGGVGGGCLDVDSSVNQNAAPESVRGPRLRREIVAARSFPHDGSSFALNHHTPVPTRFDNSTPKERPM</sequence>
<accession>A0A1B4FP53</accession>
<evidence type="ECO:0000313" key="2">
    <source>
        <dbReference type="EMBL" id="AOJ05440.1"/>
    </source>
</evidence>
<gene>
    <name evidence="2" type="ORF">WS70_27535</name>
</gene>
<protein>
    <submittedName>
        <fullName evidence="2">Uncharacterized protein</fullName>
    </submittedName>
</protein>
<keyword evidence="3" id="KW-1185">Reference proteome</keyword>
<dbReference type="KEGG" id="buu:WS70_27535"/>
<feature type="region of interest" description="Disordered" evidence="1">
    <location>
        <begin position="70"/>
        <end position="97"/>
    </location>
</feature>
<reference evidence="2 3" key="1">
    <citation type="submission" date="2015-12" db="EMBL/GenBank/DDBJ databases">
        <title>Diversity of Burkholderia near neighbor genomes.</title>
        <authorList>
            <person name="Sahl J."/>
            <person name="Wagner D."/>
            <person name="Keim P."/>
        </authorList>
    </citation>
    <scope>NUCLEOTIDE SEQUENCE [LARGE SCALE GENOMIC DNA]</scope>
    <source>
        <strain evidence="2 3">BDU6</strain>
    </source>
</reference>
<dbReference type="AlphaFoldDB" id="A0A1B4FP53"/>
<evidence type="ECO:0000256" key="1">
    <source>
        <dbReference type="SAM" id="MobiDB-lite"/>
    </source>
</evidence>
<proteinExistence type="predicted"/>
<evidence type="ECO:0000313" key="3">
    <source>
        <dbReference type="Proteomes" id="UP000062519"/>
    </source>
</evidence>
<name>A0A1B4FP53_9BURK</name>
<organism evidence="2 3">
    <name type="scientific">Burkholderia mayonis</name>
    <dbReference type="NCBI Taxonomy" id="1385591"/>
    <lineage>
        <taxon>Bacteria</taxon>
        <taxon>Pseudomonadati</taxon>
        <taxon>Pseudomonadota</taxon>
        <taxon>Betaproteobacteria</taxon>
        <taxon>Burkholderiales</taxon>
        <taxon>Burkholderiaceae</taxon>
        <taxon>Burkholderia</taxon>
        <taxon>pseudomallei group</taxon>
    </lineage>
</organism>
<dbReference type="Proteomes" id="UP000062519">
    <property type="component" value="Chromosome 2"/>
</dbReference>